<dbReference type="UniPathway" id="UPA00886"/>
<dbReference type="GO" id="GO:0000724">
    <property type="term" value="P:double-strand break repair via homologous recombination"/>
    <property type="evidence" value="ECO:0007669"/>
    <property type="project" value="InterPro"/>
</dbReference>
<keyword evidence="8" id="KW-0862">Zinc</keyword>
<dbReference type="InterPro" id="IPR013083">
    <property type="entry name" value="Znf_RING/FYVE/PHD"/>
</dbReference>
<protein>
    <recommendedName>
        <fullName evidence="12">SP-RING-type domain-containing protein</fullName>
    </recommendedName>
</protein>
<dbReference type="GO" id="GO:0030915">
    <property type="term" value="C:Smc5-Smc6 complex"/>
    <property type="evidence" value="ECO:0007669"/>
    <property type="project" value="InterPro"/>
</dbReference>
<dbReference type="PANTHER" id="PTHR21330:SF1">
    <property type="entry name" value="E3 SUMO-PROTEIN LIGASE NSE2"/>
    <property type="match status" value="1"/>
</dbReference>
<comment type="pathway">
    <text evidence="2">Protein modification; protein sumoylation.</text>
</comment>
<dbReference type="Pfam" id="PF11789">
    <property type="entry name" value="zf-Nse"/>
    <property type="match status" value="1"/>
</dbReference>
<dbReference type="GO" id="GO:0061665">
    <property type="term" value="F:SUMO ligase activity"/>
    <property type="evidence" value="ECO:0007669"/>
    <property type="project" value="TreeGrafter"/>
</dbReference>
<evidence type="ECO:0000256" key="9">
    <source>
        <dbReference type="ARBA" id="ARBA00023242"/>
    </source>
</evidence>
<evidence type="ECO:0000256" key="11">
    <source>
        <dbReference type="SAM" id="MobiDB-lite"/>
    </source>
</evidence>
<keyword evidence="6 10" id="KW-0863">Zinc-finger</keyword>
<keyword evidence="4" id="KW-0808">Transferase</keyword>
<sequence length="428" mass="49193">MRTGPHTHVNVASLFQLTRVALLTETTLHQLLKHRYNPQLIIQLPYQDPNMSRRGINRTGNSSTELPEYEPPTCPLTDVARRKLHDLSNTRSTAAYQQQINESVRLLGFSISDIHERLRVQREELARLKARREEKETEKSEDEQRLEAHLPELEERINTLTAASEQAIRDMIDRRAELEDEDVMFSELYDKASAEAAQQRQVDAQRGEQDGEQDDEQEPLAATSLLEIYKELRQKKDAEYTKMSAHQRYALNNDYAGFKKLWHDAMAGDEGPPLPDASRWFTSDGEPIMTIDVKRAGAGGGDDDDDIAVEREVKSINCPLTLQPMKDPYTNRNCKHTFEKAALLEYLPMRGESQCPQAGCSQKFTRARFDHEFFQDQAMARRIKRVRLAQKQQEMMDEDDEGDGDDELRVRGSQAVPGRPLKRERRGE</sequence>
<comment type="subcellular location">
    <subcellularLocation>
        <location evidence="1">Nucleus</location>
    </subcellularLocation>
</comment>
<feature type="region of interest" description="Disordered" evidence="11">
    <location>
        <begin position="389"/>
        <end position="428"/>
    </location>
</feature>
<dbReference type="VEuPathDB" id="FungiDB:FVEG_02124"/>
<evidence type="ECO:0000256" key="8">
    <source>
        <dbReference type="ARBA" id="ARBA00022833"/>
    </source>
</evidence>
<feature type="region of interest" description="Disordered" evidence="11">
    <location>
        <begin position="194"/>
        <end position="220"/>
    </location>
</feature>
<gene>
    <name evidence="13" type="ORF">FVEG_02124</name>
</gene>
<name>W7LUN4_GIBM7</name>
<keyword evidence="9" id="KW-0539">Nucleus</keyword>
<evidence type="ECO:0000259" key="12">
    <source>
        <dbReference type="PROSITE" id="PS51044"/>
    </source>
</evidence>
<evidence type="ECO:0000256" key="5">
    <source>
        <dbReference type="ARBA" id="ARBA00022723"/>
    </source>
</evidence>
<evidence type="ECO:0000256" key="3">
    <source>
        <dbReference type="ARBA" id="ARBA00008212"/>
    </source>
</evidence>
<evidence type="ECO:0000313" key="13">
    <source>
        <dbReference type="EMBL" id="EWG39190.1"/>
    </source>
</evidence>
<dbReference type="PANTHER" id="PTHR21330">
    <property type="entry name" value="E3 SUMO-PROTEIN LIGASE NSE2"/>
    <property type="match status" value="1"/>
</dbReference>
<feature type="domain" description="SP-RING-type" evidence="12">
    <location>
        <begin position="303"/>
        <end position="388"/>
    </location>
</feature>
<dbReference type="eggNOG" id="KOG2979">
    <property type="taxonomic scope" value="Eukaryota"/>
</dbReference>
<evidence type="ECO:0000256" key="4">
    <source>
        <dbReference type="ARBA" id="ARBA00022679"/>
    </source>
</evidence>
<feature type="compositionally biased region" description="Acidic residues" evidence="11">
    <location>
        <begin position="395"/>
        <end position="406"/>
    </location>
</feature>
<evidence type="ECO:0000256" key="1">
    <source>
        <dbReference type="ARBA" id="ARBA00004123"/>
    </source>
</evidence>
<dbReference type="SUPFAM" id="SSF57850">
    <property type="entry name" value="RING/U-box"/>
    <property type="match status" value="1"/>
</dbReference>
<dbReference type="EMBL" id="DS022243">
    <property type="protein sequence ID" value="EWG39190.1"/>
    <property type="molecule type" value="Genomic_DNA"/>
</dbReference>
<proteinExistence type="inferred from homology"/>
<dbReference type="GeneID" id="30060361"/>
<evidence type="ECO:0000313" key="14">
    <source>
        <dbReference type="Proteomes" id="UP000009096"/>
    </source>
</evidence>
<feature type="region of interest" description="Disordered" evidence="11">
    <location>
        <begin position="130"/>
        <end position="149"/>
    </location>
</feature>
<comment type="similarity">
    <text evidence="3">Belongs to the NSE2 family.</text>
</comment>
<reference evidence="13 14" key="1">
    <citation type="journal article" date="2010" name="Nature">
        <title>Comparative genomics reveals mobile pathogenicity chromosomes in Fusarium.</title>
        <authorList>
            <person name="Ma L.J."/>
            <person name="van der Does H.C."/>
            <person name="Borkovich K.A."/>
            <person name="Coleman J.J."/>
            <person name="Daboussi M.J."/>
            <person name="Di Pietro A."/>
            <person name="Dufresne M."/>
            <person name="Freitag M."/>
            <person name="Grabherr M."/>
            <person name="Henrissat B."/>
            <person name="Houterman P.M."/>
            <person name="Kang S."/>
            <person name="Shim W.B."/>
            <person name="Woloshuk C."/>
            <person name="Xie X."/>
            <person name="Xu J.R."/>
            <person name="Antoniw J."/>
            <person name="Baker S.E."/>
            <person name="Bluhm B.H."/>
            <person name="Breakspear A."/>
            <person name="Brown D.W."/>
            <person name="Butchko R.A."/>
            <person name="Chapman S."/>
            <person name="Coulson R."/>
            <person name="Coutinho P.M."/>
            <person name="Danchin E.G."/>
            <person name="Diener A."/>
            <person name="Gale L.R."/>
            <person name="Gardiner D.M."/>
            <person name="Goff S."/>
            <person name="Hammond-Kosack K.E."/>
            <person name="Hilburn K."/>
            <person name="Hua-Van A."/>
            <person name="Jonkers W."/>
            <person name="Kazan K."/>
            <person name="Kodira C.D."/>
            <person name="Koehrsen M."/>
            <person name="Kumar L."/>
            <person name="Lee Y.H."/>
            <person name="Li L."/>
            <person name="Manners J.M."/>
            <person name="Miranda-Saavedra D."/>
            <person name="Mukherjee M."/>
            <person name="Park G."/>
            <person name="Park J."/>
            <person name="Park S.Y."/>
            <person name="Proctor R.H."/>
            <person name="Regev A."/>
            <person name="Ruiz-Roldan M.C."/>
            <person name="Sain D."/>
            <person name="Sakthikumar S."/>
            <person name="Sykes S."/>
            <person name="Schwartz D.C."/>
            <person name="Turgeon B.G."/>
            <person name="Wapinski I."/>
            <person name="Yoder O."/>
            <person name="Young S."/>
            <person name="Zeng Q."/>
            <person name="Zhou S."/>
            <person name="Galagan J."/>
            <person name="Cuomo C.A."/>
            <person name="Kistler H.C."/>
            <person name="Rep M."/>
        </authorList>
    </citation>
    <scope>NUCLEOTIDE SEQUENCE [LARGE SCALE GENOMIC DNA]</scope>
    <source>
        <strain evidence="14">M3125 / FGSC 7600</strain>
    </source>
</reference>
<dbReference type="GO" id="GO:0005634">
    <property type="term" value="C:nucleus"/>
    <property type="evidence" value="ECO:0007669"/>
    <property type="project" value="UniProtKB-SubCell"/>
</dbReference>
<keyword evidence="7" id="KW-0833">Ubl conjugation pathway</keyword>
<dbReference type="InterPro" id="IPR004181">
    <property type="entry name" value="Znf_MIZ"/>
</dbReference>
<evidence type="ECO:0000256" key="2">
    <source>
        <dbReference type="ARBA" id="ARBA00004718"/>
    </source>
</evidence>
<dbReference type="EMBL" id="CM000583">
    <property type="protein sequence ID" value="EWG39190.1"/>
    <property type="molecule type" value="Genomic_DNA"/>
</dbReference>
<dbReference type="PROSITE" id="PS51044">
    <property type="entry name" value="ZF_SP_RING"/>
    <property type="match status" value="1"/>
</dbReference>
<accession>W7LUN4</accession>
<keyword evidence="14" id="KW-1185">Reference proteome</keyword>
<organism evidence="13 14">
    <name type="scientific">Gibberella moniliformis (strain M3125 / FGSC 7600)</name>
    <name type="common">Maize ear and stalk rot fungus</name>
    <name type="synonym">Fusarium verticillioides</name>
    <dbReference type="NCBI Taxonomy" id="334819"/>
    <lineage>
        <taxon>Eukaryota</taxon>
        <taxon>Fungi</taxon>
        <taxon>Dikarya</taxon>
        <taxon>Ascomycota</taxon>
        <taxon>Pezizomycotina</taxon>
        <taxon>Sordariomycetes</taxon>
        <taxon>Hypocreomycetidae</taxon>
        <taxon>Hypocreales</taxon>
        <taxon>Nectriaceae</taxon>
        <taxon>Fusarium</taxon>
        <taxon>Fusarium fujikuroi species complex</taxon>
    </lineage>
</organism>
<dbReference type="CDD" id="cd16651">
    <property type="entry name" value="SPL-RING_NSE2"/>
    <property type="match status" value="1"/>
</dbReference>
<dbReference type="RefSeq" id="XP_018745381.1">
    <property type="nucleotide sequence ID" value="XM_018889274.1"/>
</dbReference>
<dbReference type="Gene3D" id="3.30.40.10">
    <property type="entry name" value="Zinc/RING finger domain, C3HC4 (zinc finger)"/>
    <property type="match status" value="1"/>
</dbReference>
<dbReference type="KEGG" id="fvr:FVEG_02124"/>
<dbReference type="InterPro" id="IPR026846">
    <property type="entry name" value="Nse2(Mms21)"/>
</dbReference>
<dbReference type="GO" id="GO:0016925">
    <property type="term" value="P:protein sumoylation"/>
    <property type="evidence" value="ECO:0007669"/>
    <property type="project" value="UniProtKB-UniPathway"/>
</dbReference>
<dbReference type="GO" id="GO:0008270">
    <property type="term" value="F:zinc ion binding"/>
    <property type="evidence" value="ECO:0007669"/>
    <property type="project" value="UniProtKB-KW"/>
</dbReference>
<dbReference type="AlphaFoldDB" id="W7LUN4"/>
<dbReference type="Proteomes" id="UP000009096">
    <property type="component" value="Chromosome 6"/>
</dbReference>
<evidence type="ECO:0000256" key="10">
    <source>
        <dbReference type="PROSITE-ProRule" id="PRU00452"/>
    </source>
</evidence>
<keyword evidence="5" id="KW-0479">Metal-binding</keyword>
<dbReference type="STRING" id="334819.W7LUN4"/>
<dbReference type="OrthoDB" id="26899at2759"/>
<evidence type="ECO:0000256" key="6">
    <source>
        <dbReference type="ARBA" id="ARBA00022771"/>
    </source>
</evidence>
<evidence type="ECO:0000256" key="7">
    <source>
        <dbReference type="ARBA" id="ARBA00022786"/>
    </source>
</evidence>